<keyword evidence="4" id="KW-1185">Reference proteome</keyword>
<evidence type="ECO:0000313" key="4">
    <source>
        <dbReference type="Proteomes" id="UP001237595"/>
    </source>
</evidence>
<feature type="signal peptide" evidence="2">
    <location>
        <begin position="1"/>
        <end position="33"/>
    </location>
</feature>
<dbReference type="Proteomes" id="UP001237595">
    <property type="component" value="Unassembled WGS sequence"/>
</dbReference>
<protein>
    <submittedName>
        <fullName evidence="3">Extracellular solute-binding protein</fullName>
    </submittedName>
</protein>
<gene>
    <name evidence="3" type="ORF">QFW96_18225</name>
</gene>
<dbReference type="SUPFAM" id="SSF53850">
    <property type="entry name" value="Periplasmic binding protein-like II"/>
    <property type="match status" value="1"/>
</dbReference>
<keyword evidence="1 2" id="KW-0732">Signal</keyword>
<organism evidence="3 4">
    <name type="scientific">Saccharopolyspora ipomoeae</name>
    <dbReference type="NCBI Taxonomy" id="3042027"/>
    <lineage>
        <taxon>Bacteria</taxon>
        <taxon>Bacillati</taxon>
        <taxon>Actinomycetota</taxon>
        <taxon>Actinomycetes</taxon>
        <taxon>Pseudonocardiales</taxon>
        <taxon>Pseudonocardiaceae</taxon>
        <taxon>Saccharopolyspora</taxon>
    </lineage>
</organism>
<dbReference type="PANTHER" id="PTHR30006">
    <property type="entry name" value="THIAMINE-BINDING PERIPLASMIC PROTEIN-RELATED"/>
    <property type="match status" value="1"/>
</dbReference>
<dbReference type="EMBL" id="JASAOF010000011">
    <property type="protein sequence ID" value="MDI2030576.1"/>
    <property type="molecule type" value="Genomic_DNA"/>
</dbReference>
<name>A0ABT6PRE4_9PSEU</name>
<comment type="caution">
    <text evidence="3">The sequence shown here is derived from an EMBL/GenBank/DDBJ whole genome shotgun (WGS) entry which is preliminary data.</text>
</comment>
<dbReference type="InterPro" id="IPR006059">
    <property type="entry name" value="SBP"/>
</dbReference>
<accession>A0ABT6PRE4</accession>
<evidence type="ECO:0000256" key="2">
    <source>
        <dbReference type="SAM" id="SignalP"/>
    </source>
</evidence>
<dbReference type="Pfam" id="PF13416">
    <property type="entry name" value="SBP_bac_8"/>
    <property type="match status" value="1"/>
</dbReference>
<evidence type="ECO:0000256" key="1">
    <source>
        <dbReference type="ARBA" id="ARBA00022729"/>
    </source>
</evidence>
<dbReference type="PANTHER" id="PTHR30006:SF2">
    <property type="entry name" value="ABC TRANSPORTER SUBSTRATE-BINDING PROTEIN"/>
    <property type="match status" value="1"/>
</dbReference>
<evidence type="ECO:0000313" key="3">
    <source>
        <dbReference type="EMBL" id="MDI2030576.1"/>
    </source>
</evidence>
<reference evidence="3 4" key="1">
    <citation type="submission" date="2023-04" db="EMBL/GenBank/DDBJ databases">
        <title>Draft genome sequence of Saccharopolyspora sp. TS4A08 isolated from sweet potato rhizospheric soil.</title>
        <authorList>
            <person name="Suksaard P."/>
            <person name="Duangmal K."/>
        </authorList>
    </citation>
    <scope>NUCLEOTIDE SEQUENCE [LARGE SCALE GENOMIC DNA]</scope>
    <source>
        <strain evidence="3 4">TS4A08</strain>
    </source>
</reference>
<dbReference type="Gene3D" id="3.40.190.10">
    <property type="entry name" value="Periplasmic binding protein-like II"/>
    <property type="match status" value="2"/>
</dbReference>
<sequence length="386" mass="41127">MPETTTFPRTRSGRRRGGALVALVAAASLLVSACGGSAHNTPTARAAKLLAPPRVDTSNGLTIDGEHIADKALYDAAKGKKVVLYSAAGKEAEDLTIARFTAETGIQVELTRLPNNKLAERALSEHGAGRLEADVIRLTDPRTARKFGEAGLYVPYRTPFHDKLAAAGATVDANWFPGYYFVNAMAYNSAIHTENPPNGWEDLTNPKYQGQLGIVAITTGGTLSALTRFQIEQFGVGFLDRMAAQDPRVFNSTSTEVDALARGEISIATVSFNNAFGAQTNGAPIRLVIPEEGVSASEGPLGLTPKGADNPAAQVFANWSLSKSGQKFVGSQGFVPVRTDVGPVQAGEYELPAADSPRFHLLDEEGFARHAKADQALWKQKFNFIG</sequence>
<proteinExistence type="predicted"/>
<dbReference type="RefSeq" id="WP_281456890.1">
    <property type="nucleotide sequence ID" value="NZ_JASAOF010000011.1"/>
</dbReference>
<feature type="chain" id="PRO_5045250717" evidence="2">
    <location>
        <begin position="34"/>
        <end position="386"/>
    </location>
</feature>